<organism evidence="1">
    <name type="scientific">marine metagenome</name>
    <dbReference type="NCBI Taxonomy" id="408172"/>
    <lineage>
        <taxon>unclassified sequences</taxon>
        <taxon>metagenomes</taxon>
        <taxon>ecological metagenomes</taxon>
    </lineage>
</organism>
<sequence>MKISDKKMRNLSGKITTIFLTIYGSDNVFKTVSGVD</sequence>
<gene>
    <name evidence="1" type="ORF">METZ01_LOCUS82931</name>
</gene>
<name>A0A381URV9_9ZZZZ</name>
<dbReference type="AlphaFoldDB" id="A0A381URV9"/>
<proteinExistence type="predicted"/>
<accession>A0A381URV9</accession>
<reference evidence="1" key="1">
    <citation type="submission" date="2018-05" db="EMBL/GenBank/DDBJ databases">
        <authorList>
            <person name="Lanie J.A."/>
            <person name="Ng W.-L."/>
            <person name="Kazmierczak K.M."/>
            <person name="Andrzejewski T.M."/>
            <person name="Davidsen T.M."/>
            <person name="Wayne K.J."/>
            <person name="Tettelin H."/>
            <person name="Glass J.I."/>
            <person name="Rusch D."/>
            <person name="Podicherti R."/>
            <person name="Tsui H.-C.T."/>
            <person name="Winkler M.E."/>
        </authorList>
    </citation>
    <scope>NUCLEOTIDE SEQUENCE</scope>
</reference>
<protein>
    <submittedName>
        <fullName evidence="1">Uncharacterized protein</fullName>
    </submittedName>
</protein>
<dbReference type="EMBL" id="UINC01006863">
    <property type="protein sequence ID" value="SVA30077.1"/>
    <property type="molecule type" value="Genomic_DNA"/>
</dbReference>
<evidence type="ECO:0000313" key="1">
    <source>
        <dbReference type="EMBL" id="SVA30077.1"/>
    </source>
</evidence>